<feature type="transmembrane region" description="Helical" evidence="10">
    <location>
        <begin position="173"/>
        <end position="194"/>
    </location>
</feature>
<feature type="transmembrane region" description="Helical" evidence="10">
    <location>
        <begin position="147"/>
        <end position="166"/>
    </location>
</feature>
<dbReference type="Pfam" id="PF03901">
    <property type="entry name" value="Glyco_transf_22"/>
    <property type="match status" value="1"/>
</dbReference>
<dbReference type="Proteomes" id="UP001143981">
    <property type="component" value="Unassembled WGS sequence"/>
</dbReference>
<comment type="pathway">
    <text evidence="2">Protein modification; protein glycosylation.</text>
</comment>
<dbReference type="GO" id="GO:0000026">
    <property type="term" value="F:alpha-1,2-mannosyltransferase activity"/>
    <property type="evidence" value="ECO:0007669"/>
    <property type="project" value="TreeGrafter"/>
</dbReference>
<dbReference type="PANTHER" id="PTHR22760:SF2">
    <property type="entry name" value="ALPHA-1,2-MANNOSYLTRANSFERASE ALG9"/>
    <property type="match status" value="1"/>
</dbReference>
<evidence type="ECO:0000256" key="5">
    <source>
        <dbReference type="ARBA" id="ARBA00022679"/>
    </source>
</evidence>
<comment type="caution">
    <text evidence="11">The sequence shown here is derived from an EMBL/GenBank/DDBJ whole genome shotgun (WGS) entry which is preliminary data.</text>
</comment>
<comment type="subcellular location">
    <subcellularLocation>
        <location evidence="1 10">Endoplasmic reticulum membrane</location>
        <topology evidence="1 10">Multi-pass membrane protein</topology>
    </subcellularLocation>
</comment>
<keyword evidence="8 10" id="KW-1133">Transmembrane helix</keyword>
<keyword evidence="12" id="KW-1185">Reference proteome</keyword>
<evidence type="ECO:0000256" key="4">
    <source>
        <dbReference type="ARBA" id="ARBA00022676"/>
    </source>
</evidence>
<evidence type="ECO:0000256" key="7">
    <source>
        <dbReference type="ARBA" id="ARBA00022824"/>
    </source>
</evidence>
<evidence type="ECO:0000256" key="2">
    <source>
        <dbReference type="ARBA" id="ARBA00004922"/>
    </source>
</evidence>
<keyword evidence="6 10" id="KW-0812">Transmembrane</keyword>
<dbReference type="EMBL" id="JANBOI010001966">
    <property type="protein sequence ID" value="KAJ1725862.1"/>
    <property type="molecule type" value="Genomic_DNA"/>
</dbReference>
<proteinExistence type="inferred from homology"/>
<evidence type="ECO:0000256" key="10">
    <source>
        <dbReference type="RuleBase" id="RU363075"/>
    </source>
</evidence>
<sequence>MTAVDSWYYRRLVVAPWNQITYNILGSHGGTSSLFGTEPWHFYIKNGLVNANIVMVLALASLPLWTMYRVVLLLIMRRAESPVATAAVARLGNAHWLLLFRMLPFHLTLAVFSIQPHKEERFLSIVYPHMCFCAAAALTLVRPLGAWVATMLGTTSMATAMTGGALRRWRTGYIVLAAAAALGVLRMAALSVYYTAPMKVFAGLAPPGSEVPGLLPLGVSIKALFAPKVLPASRQSQLTQPGLRSATDGNAEREVCMGAGWYWFPSSYWLPPGYRLQFVTGLGEIGGHLPGDFAPLHKTGSMQASTAMERADFNALNLWEPTHAVPLFPAANSTRSSCGYVVDIAVPGSTASFEAALKAQGDGRGLGRWRRIGECLPVLDAARSGLLARVVYVPRSVARVLEQLLGQRQVWAQACVFQQLREPLLSAATAAEAEVVGRMRGG</sequence>
<feature type="transmembrane region" description="Helical" evidence="10">
    <location>
        <begin position="96"/>
        <end position="115"/>
    </location>
</feature>
<keyword evidence="7 10" id="KW-0256">Endoplasmic reticulum</keyword>
<keyword evidence="4 10" id="KW-0328">Glycosyltransferase</keyword>
<evidence type="ECO:0000256" key="9">
    <source>
        <dbReference type="ARBA" id="ARBA00023136"/>
    </source>
</evidence>
<organism evidence="11 12">
    <name type="scientific">Coemansia biformis</name>
    <dbReference type="NCBI Taxonomy" id="1286918"/>
    <lineage>
        <taxon>Eukaryota</taxon>
        <taxon>Fungi</taxon>
        <taxon>Fungi incertae sedis</taxon>
        <taxon>Zoopagomycota</taxon>
        <taxon>Kickxellomycotina</taxon>
        <taxon>Kickxellomycetes</taxon>
        <taxon>Kickxellales</taxon>
        <taxon>Kickxellaceae</taxon>
        <taxon>Coemansia</taxon>
    </lineage>
</organism>
<dbReference type="OrthoDB" id="497541at2759"/>
<dbReference type="AlphaFoldDB" id="A0A9W8CWG0"/>
<evidence type="ECO:0000313" key="12">
    <source>
        <dbReference type="Proteomes" id="UP001143981"/>
    </source>
</evidence>
<keyword evidence="5 11" id="KW-0808">Transferase</keyword>
<feature type="transmembrane region" description="Helical" evidence="10">
    <location>
        <begin position="53"/>
        <end position="76"/>
    </location>
</feature>
<accession>A0A9W8CWG0</accession>
<keyword evidence="9 10" id="KW-0472">Membrane</keyword>
<protein>
    <recommendedName>
        <fullName evidence="10">Mannosyltransferase</fullName>
        <ecNumber evidence="10">2.4.1.-</ecNumber>
    </recommendedName>
</protein>
<dbReference type="GO" id="GO:0005789">
    <property type="term" value="C:endoplasmic reticulum membrane"/>
    <property type="evidence" value="ECO:0007669"/>
    <property type="project" value="UniProtKB-SubCell"/>
</dbReference>
<dbReference type="PANTHER" id="PTHR22760">
    <property type="entry name" value="GLYCOSYLTRANSFERASE"/>
    <property type="match status" value="1"/>
</dbReference>
<evidence type="ECO:0000256" key="1">
    <source>
        <dbReference type="ARBA" id="ARBA00004477"/>
    </source>
</evidence>
<evidence type="ECO:0000256" key="8">
    <source>
        <dbReference type="ARBA" id="ARBA00022989"/>
    </source>
</evidence>
<dbReference type="EC" id="2.4.1.-" evidence="10"/>
<evidence type="ECO:0000256" key="3">
    <source>
        <dbReference type="ARBA" id="ARBA00007063"/>
    </source>
</evidence>
<evidence type="ECO:0000313" key="11">
    <source>
        <dbReference type="EMBL" id="KAJ1725862.1"/>
    </source>
</evidence>
<comment type="caution">
    <text evidence="10">Lacks conserved residue(s) required for the propagation of feature annotation.</text>
</comment>
<evidence type="ECO:0000256" key="6">
    <source>
        <dbReference type="ARBA" id="ARBA00022692"/>
    </source>
</evidence>
<reference evidence="11" key="1">
    <citation type="submission" date="2022-07" db="EMBL/GenBank/DDBJ databases">
        <title>Phylogenomic reconstructions and comparative analyses of Kickxellomycotina fungi.</title>
        <authorList>
            <person name="Reynolds N.K."/>
            <person name="Stajich J.E."/>
            <person name="Barry K."/>
            <person name="Grigoriev I.V."/>
            <person name="Crous P."/>
            <person name="Smith M.E."/>
        </authorList>
    </citation>
    <scope>NUCLEOTIDE SEQUENCE</scope>
    <source>
        <strain evidence="11">BCRC 34381</strain>
    </source>
</reference>
<gene>
    <name evidence="11" type="primary">ALG9</name>
    <name evidence="11" type="ORF">LPJ61_005604</name>
</gene>
<comment type="similarity">
    <text evidence="3 10">Belongs to the glycosyltransferase 22 family.</text>
</comment>
<dbReference type="GO" id="GO:0006487">
    <property type="term" value="P:protein N-linked glycosylation"/>
    <property type="evidence" value="ECO:0007669"/>
    <property type="project" value="TreeGrafter"/>
</dbReference>
<name>A0A9W8CWG0_9FUNG</name>
<dbReference type="InterPro" id="IPR005599">
    <property type="entry name" value="GPI_mannosylTrfase"/>
</dbReference>